<dbReference type="Bgee" id="ENSAMXG00000030348">
    <property type="expression patterns" value="Expressed in heart and 14 other cell types or tissues"/>
</dbReference>
<keyword evidence="3" id="KW-1185">Reference proteome</keyword>
<evidence type="ECO:0000313" key="3">
    <source>
        <dbReference type="Proteomes" id="UP000018467"/>
    </source>
</evidence>
<evidence type="ECO:0000313" key="2">
    <source>
        <dbReference type="Ensembl" id="ENSAMXP00000043729.1"/>
    </source>
</evidence>
<feature type="region of interest" description="Disordered" evidence="1">
    <location>
        <begin position="171"/>
        <end position="190"/>
    </location>
</feature>
<dbReference type="InParanoid" id="A0A3B1JQV2"/>
<accession>A0A3B1JQV2</accession>
<dbReference type="InterPro" id="IPR000151">
    <property type="entry name" value="Ciliary_neurotrophic_fac_CNTF"/>
</dbReference>
<dbReference type="Gene3D" id="1.20.1250.10">
    <property type="match status" value="1"/>
</dbReference>
<dbReference type="SUPFAM" id="SSF47266">
    <property type="entry name" value="4-helical cytokines"/>
    <property type="match status" value="1"/>
</dbReference>
<organism evidence="2 3">
    <name type="scientific">Astyanax mexicanus</name>
    <name type="common">Blind cave fish</name>
    <name type="synonym">Astyanax fasciatus mexicanus</name>
    <dbReference type="NCBI Taxonomy" id="7994"/>
    <lineage>
        <taxon>Eukaryota</taxon>
        <taxon>Metazoa</taxon>
        <taxon>Chordata</taxon>
        <taxon>Craniata</taxon>
        <taxon>Vertebrata</taxon>
        <taxon>Euteleostomi</taxon>
        <taxon>Actinopterygii</taxon>
        <taxon>Neopterygii</taxon>
        <taxon>Teleostei</taxon>
        <taxon>Ostariophysi</taxon>
        <taxon>Characiformes</taxon>
        <taxon>Characoidei</taxon>
        <taxon>Acestrorhamphidae</taxon>
        <taxon>Acestrorhamphinae</taxon>
        <taxon>Astyanax</taxon>
    </lineage>
</organism>
<dbReference type="GeneTree" id="ENSGT00540000073610"/>
<dbReference type="GO" id="GO:0043524">
    <property type="term" value="P:negative regulation of neuron apoptotic process"/>
    <property type="evidence" value="ECO:0007669"/>
    <property type="project" value="InterPro"/>
</dbReference>
<reference evidence="3" key="1">
    <citation type="submission" date="2013-03" db="EMBL/GenBank/DDBJ databases">
        <authorList>
            <person name="Jeffery W."/>
            <person name="Warren W."/>
            <person name="Wilson R.K."/>
        </authorList>
    </citation>
    <scope>NUCLEOTIDE SEQUENCE</scope>
    <source>
        <strain evidence="3">female</strain>
    </source>
</reference>
<dbReference type="STRING" id="7994.ENSAMXP00000043729"/>
<reference evidence="2" key="3">
    <citation type="submission" date="2025-08" db="UniProtKB">
        <authorList>
            <consortium name="Ensembl"/>
        </authorList>
    </citation>
    <scope>IDENTIFICATION</scope>
</reference>
<dbReference type="Proteomes" id="UP000018467">
    <property type="component" value="Unassembled WGS sequence"/>
</dbReference>
<dbReference type="PANTHER" id="PTHR15196:SF1">
    <property type="entry name" value="CILIARY NEUROTROPHIC FACTOR"/>
    <property type="match status" value="1"/>
</dbReference>
<name>A0A3B1JQV2_ASTMX</name>
<dbReference type="FunCoup" id="A0A3B1JQV2">
    <property type="interactions" value="134"/>
</dbReference>
<reference evidence="2" key="4">
    <citation type="submission" date="2025-09" db="UniProtKB">
        <authorList>
            <consortium name="Ensembl"/>
        </authorList>
    </citation>
    <scope>IDENTIFICATION</scope>
</reference>
<dbReference type="AlphaFoldDB" id="A0A3B1JQV2"/>
<dbReference type="GO" id="GO:0005127">
    <property type="term" value="F:ciliary neurotrophic factor receptor binding"/>
    <property type="evidence" value="ECO:0007669"/>
    <property type="project" value="InterPro"/>
</dbReference>
<feature type="compositionally biased region" description="Basic residues" evidence="1">
    <location>
        <begin position="175"/>
        <end position="190"/>
    </location>
</feature>
<dbReference type="Ensembl" id="ENSAMXT00000031442.1">
    <property type="protein sequence ID" value="ENSAMXP00000043729.1"/>
    <property type="gene ID" value="ENSAMXG00000030348.1"/>
</dbReference>
<dbReference type="InterPro" id="IPR009079">
    <property type="entry name" value="4_helix_cytokine-like_core"/>
</dbReference>
<proteinExistence type="predicted"/>
<sequence>MAGSRQQGSGGQAGRAAAIARLLQEESSQLLHFYTERESLPVSAAPGGQLVVLPPLGAALSPVERLCFLHAALSECRRLLDEAVKREDAEFSPEEQYRTQRRTVLDRLDHLLHSTEPLLQDGKRCAASVAEIPDAVDGGVFALKKWILQVLQDIVHWSSQTSEVLQTLPVEKSSRRTRRAARRHQPRLRK</sequence>
<dbReference type="PANTHER" id="PTHR15196">
    <property type="entry name" value="CILIARY NEUROTROPHIC FACTOR"/>
    <property type="match status" value="1"/>
</dbReference>
<protein>
    <submittedName>
        <fullName evidence="2">Ciliary neurotrophic factor</fullName>
    </submittedName>
</protein>
<reference evidence="3" key="2">
    <citation type="journal article" date="2014" name="Nat. Commun.">
        <title>The cavefish genome reveals candidate genes for eye loss.</title>
        <authorList>
            <person name="McGaugh S.E."/>
            <person name="Gross J.B."/>
            <person name="Aken B."/>
            <person name="Blin M."/>
            <person name="Borowsky R."/>
            <person name="Chalopin D."/>
            <person name="Hinaux H."/>
            <person name="Jeffery W.R."/>
            <person name="Keene A."/>
            <person name="Ma L."/>
            <person name="Minx P."/>
            <person name="Murphy D."/>
            <person name="O'Quin K.E."/>
            <person name="Retaux S."/>
            <person name="Rohner N."/>
            <person name="Searle S.M."/>
            <person name="Stahl B.A."/>
            <person name="Tabin C."/>
            <person name="Volff J.N."/>
            <person name="Yoshizawa M."/>
            <person name="Warren W.C."/>
        </authorList>
    </citation>
    <scope>NUCLEOTIDE SEQUENCE [LARGE SCALE GENOMIC DNA]</scope>
    <source>
        <strain evidence="3">female</strain>
    </source>
</reference>
<dbReference type="GO" id="GO:0070120">
    <property type="term" value="P:ciliary neurotrophic factor-mediated signaling pathway"/>
    <property type="evidence" value="ECO:0007669"/>
    <property type="project" value="InterPro"/>
</dbReference>
<evidence type="ECO:0000256" key="1">
    <source>
        <dbReference type="SAM" id="MobiDB-lite"/>
    </source>
</evidence>